<proteinExistence type="predicted"/>
<dbReference type="AlphaFoldDB" id="A0A7W7G2J1"/>
<keyword evidence="3" id="KW-1185">Reference proteome</keyword>
<dbReference type="EMBL" id="JACHMF010000001">
    <property type="protein sequence ID" value="MBB4693847.1"/>
    <property type="molecule type" value="Genomic_DNA"/>
</dbReference>
<evidence type="ECO:0000256" key="1">
    <source>
        <dbReference type="SAM" id="Phobius"/>
    </source>
</evidence>
<comment type="caution">
    <text evidence="2">The sequence shown here is derived from an EMBL/GenBank/DDBJ whole genome shotgun (WGS) entry which is preliminary data.</text>
</comment>
<gene>
    <name evidence="2" type="ORF">BKA14_003995</name>
</gene>
<organism evidence="2 3">
    <name type="scientific">Paractinoplanes abujensis</name>
    <dbReference type="NCBI Taxonomy" id="882441"/>
    <lineage>
        <taxon>Bacteria</taxon>
        <taxon>Bacillati</taxon>
        <taxon>Actinomycetota</taxon>
        <taxon>Actinomycetes</taxon>
        <taxon>Micromonosporales</taxon>
        <taxon>Micromonosporaceae</taxon>
        <taxon>Paractinoplanes</taxon>
    </lineage>
</organism>
<evidence type="ECO:0000313" key="3">
    <source>
        <dbReference type="Proteomes" id="UP000542742"/>
    </source>
</evidence>
<dbReference type="NCBIfam" id="NF038083">
    <property type="entry name" value="CU044_5270_fam"/>
    <property type="match status" value="1"/>
</dbReference>
<keyword evidence="1" id="KW-0812">Transmembrane</keyword>
<dbReference type="InterPro" id="IPR047789">
    <property type="entry name" value="CU044_5270-like"/>
</dbReference>
<sequence length="325" mass="35418">MDEMSMLRETFETGEAPPAAAQQRARAALQSRIVAPAGRRRWWRVAVPIGAGVATAAAVVAAFSLNGADRPDVTTPPQARQPVAAVPYLKPVSAQQYFENAAWTAERKQWTDPTPEQFMYVETRELRNPPSVENRRPNGALVPGKAKYRTVQLWDRVDGQVQGTIKNGKLVVAKQGDGGGYWGRLTWSQIAGLTTPAAVRKFTVDPGGPVGMDVDALAGQYVLPPAVQAAIFRYLAQQPGMRVNANATNLDGRPAIGLGRVLEGYLSQELLFDKQTYALIGERMIAVADHVNRADDGTSYTKEGDLFRQVMYRKAVIVDKPGETS</sequence>
<dbReference type="RefSeq" id="WP_184952418.1">
    <property type="nucleotide sequence ID" value="NZ_BOMC01000053.1"/>
</dbReference>
<dbReference type="Proteomes" id="UP000542742">
    <property type="component" value="Unassembled WGS sequence"/>
</dbReference>
<feature type="transmembrane region" description="Helical" evidence="1">
    <location>
        <begin position="42"/>
        <end position="65"/>
    </location>
</feature>
<name>A0A7W7G2J1_9ACTN</name>
<keyword evidence="1" id="KW-1133">Transmembrane helix</keyword>
<keyword evidence="1" id="KW-0472">Membrane</keyword>
<protein>
    <submittedName>
        <fullName evidence="2">Uncharacterized protein</fullName>
    </submittedName>
</protein>
<reference evidence="2 3" key="1">
    <citation type="submission" date="2020-08" db="EMBL/GenBank/DDBJ databases">
        <title>Sequencing the genomes of 1000 actinobacteria strains.</title>
        <authorList>
            <person name="Klenk H.-P."/>
        </authorList>
    </citation>
    <scope>NUCLEOTIDE SEQUENCE [LARGE SCALE GENOMIC DNA]</scope>
    <source>
        <strain evidence="2 3">DSM 45518</strain>
    </source>
</reference>
<evidence type="ECO:0000313" key="2">
    <source>
        <dbReference type="EMBL" id="MBB4693847.1"/>
    </source>
</evidence>
<accession>A0A7W7G2J1</accession>